<evidence type="ECO:0000313" key="1">
    <source>
        <dbReference type="EMBL" id="CPR20549.1"/>
    </source>
</evidence>
<dbReference type="EMBL" id="LN829119">
    <property type="protein sequence ID" value="CPR20549.1"/>
    <property type="molecule type" value="Genomic_DNA"/>
</dbReference>
<reference evidence="2" key="1">
    <citation type="submission" date="2015-02" db="EMBL/GenBank/DDBJ databases">
        <authorList>
            <person name="Chooi Y.-H."/>
        </authorList>
    </citation>
    <scope>NUCLEOTIDE SEQUENCE [LARGE SCALE GENOMIC DNA]</scope>
    <source>
        <strain evidence="2">strain Y</strain>
    </source>
</reference>
<name>A0A0D6JHU0_9HYPH</name>
<proteinExistence type="predicted"/>
<evidence type="ECO:0000313" key="2">
    <source>
        <dbReference type="Proteomes" id="UP000033187"/>
    </source>
</evidence>
<sequence length="41" mass="4644">MRGKRSQCVGHIHDGLIAALVYGHFAKTSVLRRDRFFGLET</sequence>
<gene>
    <name evidence="1" type="ORF">YBN1229_v1_2658</name>
</gene>
<protein>
    <submittedName>
        <fullName evidence="1">Uncharacterized protein</fullName>
    </submittedName>
</protein>
<dbReference type="Proteomes" id="UP000033187">
    <property type="component" value="Chromosome 1"/>
</dbReference>
<accession>A0A0D6JHU0</accession>
<organism evidence="1 2">
    <name type="scientific">Candidatus Filomicrobium marinum</name>
    <dbReference type="NCBI Taxonomy" id="1608628"/>
    <lineage>
        <taxon>Bacteria</taxon>
        <taxon>Pseudomonadati</taxon>
        <taxon>Pseudomonadota</taxon>
        <taxon>Alphaproteobacteria</taxon>
        <taxon>Hyphomicrobiales</taxon>
        <taxon>Hyphomicrobiaceae</taxon>
        <taxon>Filomicrobium</taxon>
    </lineage>
</organism>
<keyword evidence="2" id="KW-1185">Reference proteome</keyword>
<dbReference type="AlphaFoldDB" id="A0A0D6JHU0"/>
<dbReference type="KEGG" id="fiy:BN1229_v1_2658"/>